<protein>
    <recommendedName>
        <fullName evidence="6">Bul1 N-terminal domain-containing protein</fullName>
    </recommendedName>
</protein>
<dbReference type="InterPro" id="IPR022794">
    <property type="entry name" value="Bul1_C"/>
</dbReference>
<dbReference type="Pfam" id="PF04426">
    <property type="entry name" value="Bul1_C"/>
    <property type="match status" value="2"/>
</dbReference>
<dbReference type="STRING" id="590646.G3BF11"/>
<feature type="compositionally biased region" description="Low complexity" evidence="1">
    <location>
        <begin position="83"/>
        <end position="108"/>
    </location>
</feature>
<dbReference type="InterPro" id="IPR007519">
    <property type="entry name" value="Bul1_N"/>
</dbReference>
<dbReference type="PANTHER" id="PTHR31904">
    <property type="entry name" value="BYPASS OF STOP CODON PROTEIN 5-RELATED"/>
    <property type="match status" value="1"/>
</dbReference>
<sequence length="695" mass="79403">MFLDQEQSYNETEDFHFKEEDLKNVKELPLWNILPSYQMYSQSFFNQQPDPPHYDAPCSESSRYTPDTGAISLSVSAGPSTVSTQDLQSQAQSQSQSSVTTHSHSDSSPDPARVTFNDNEGHGWQSSVLDHVNKLNNMTETDNQFAKAIKIQTFYTADICKINEPPKLIDPSKFEYKQGDYINGYIKIDNISGLRIPFRMFYLLLQGSITVGHQRKTFLEMFDFHGSFLKYVYINRLVTEYTNSAVCPCFVDNDGSYMSFASEHLEPHTSYKRFFSFRIPSHLLDNECPSYTLSSHVRLPPSMGDVKDFGLVNSRIDYSVIATFIGKATSYQFNPTQENALVFNEHGDEYVILKDSKAPLRIVEETPPVQEGAAIHQDLLLSNLIKRIDERIQVGNKLAQILAHQKFQEISQVVDVLEEQIERQSSNKLQQLYVRTEREKSHKPKLITLEVNSSSMLLKKTALLTVSTPDVIYNLQYVQPKPIRGNGLPDLTLSVPFKMSCQSSSMPKLKSLNVDFACLTISSATPIPLEFNHKMLFRNSKPDSTYFNDHDNFQRNIVNFFKGEFERVKELNKKVNIDNLKFEKSLLDDIKTLALLKEKTVNLTVFGPTIVQHGSSTTSPAWNKVDSQWESEFELGLDFGNLSTKGTRVQNPFDTFTLVPDFQNCYGARLYYLKIQFEFSNHRVYLKVPVSIVKK</sequence>
<proteinExistence type="predicted"/>
<dbReference type="HOGENOM" id="CLU_022027_0_0_1"/>
<dbReference type="PANTHER" id="PTHR31904:SF1">
    <property type="entry name" value="BYPASS OF STOP CODON PROTEIN 5-RELATED"/>
    <property type="match status" value="1"/>
</dbReference>
<dbReference type="Pfam" id="PF04425">
    <property type="entry name" value="Bul1_N"/>
    <property type="match status" value="1"/>
</dbReference>
<evidence type="ECO:0000313" key="5">
    <source>
        <dbReference type="Proteomes" id="UP000000707"/>
    </source>
</evidence>
<dbReference type="eggNOG" id="ENOG502QSAC">
    <property type="taxonomic scope" value="Eukaryota"/>
</dbReference>
<feature type="compositionally biased region" description="Polar residues" evidence="1">
    <location>
        <begin position="59"/>
        <end position="82"/>
    </location>
</feature>
<keyword evidence="5" id="KW-1185">Reference proteome</keyword>
<feature type="region of interest" description="Disordered" evidence="1">
    <location>
        <begin position="44"/>
        <end position="120"/>
    </location>
</feature>
<dbReference type="OrthoDB" id="4007955at2759"/>
<evidence type="ECO:0000259" key="2">
    <source>
        <dbReference type="Pfam" id="PF04425"/>
    </source>
</evidence>
<dbReference type="EMBL" id="GL996528">
    <property type="protein sequence ID" value="EGV61326.1"/>
    <property type="molecule type" value="Genomic_DNA"/>
</dbReference>
<feature type="domain" description="Bul1 C-terminal" evidence="3">
    <location>
        <begin position="656"/>
        <end position="693"/>
    </location>
</feature>
<dbReference type="InterPro" id="IPR039634">
    <property type="entry name" value="Bul1-like"/>
</dbReference>
<evidence type="ECO:0000313" key="4">
    <source>
        <dbReference type="EMBL" id="EGV61325.1"/>
    </source>
</evidence>
<dbReference type="Proteomes" id="UP000000707">
    <property type="component" value="Unassembled WGS sequence"/>
</dbReference>
<organism evidence="5">
    <name type="scientific">Candida tenuis (strain ATCC 10573 / BCRC 21748 / CBS 615 / JCM 9827 / NBRC 10315 / NRRL Y-1498 / VKM Y-70)</name>
    <name type="common">Yeast</name>
    <name type="synonym">Yamadazyma tenuis</name>
    <dbReference type="NCBI Taxonomy" id="590646"/>
    <lineage>
        <taxon>Eukaryota</taxon>
        <taxon>Fungi</taxon>
        <taxon>Dikarya</taxon>
        <taxon>Ascomycota</taxon>
        <taxon>Saccharomycotina</taxon>
        <taxon>Pichiomycetes</taxon>
        <taxon>Debaryomycetaceae</taxon>
        <taxon>Yamadazyma</taxon>
    </lineage>
</organism>
<evidence type="ECO:0000256" key="1">
    <source>
        <dbReference type="SAM" id="MobiDB-lite"/>
    </source>
</evidence>
<name>G3BF11_CANTC</name>
<feature type="domain" description="Bul1 N-terminal" evidence="2">
    <location>
        <begin position="18"/>
        <end position="307"/>
    </location>
</feature>
<dbReference type="EMBL" id="GL996528">
    <property type="protein sequence ID" value="EGV61325.1"/>
    <property type="molecule type" value="Genomic_DNA"/>
</dbReference>
<gene>
    <name evidence="4" type="ORF">CANTEDRAFT_136492</name>
</gene>
<feature type="domain" description="Bul1 C-terminal" evidence="3">
    <location>
        <begin position="500"/>
        <end position="607"/>
    </location>
</feature>
<accession>G3BF11</accession>
<evidence type="ECO:0008006" key="6">
    <source>
        <dbReference type="Google" id="ProtNLM"/>
    </source>
</evidence>
<dbReference type="AlphaFoldDB" id="G3BF11"/>
<evidence type="ECO:0000259" key="3">
    <source>
        <dbReference type="Pfam" id="PF04426"/>
    </source>
</evidence>
<reference evidence="4 5" key="1">
    <citation type="journal article" date="2011" name="Proc. Natl. Acad. Sci. U.S.A.">
        <title>Comparative genomics of xylose-fermenting fungi for enhanced biofuel production.</title>
        <authorList>
            <person name="Wohlbach D.J."/>
            <person name="Kuo A."/>
            <person name="Sato T.K."/>
            <person name="Potts K.M."/>
            <person name="Salamov A.A."/>
            <person name="LaButti K.M."/>
            <person name="Sun H."/>
            <person name="Clum A."/>
            <person name="Pangilinan J.L."/>
            <person name="Lindquist E.A."/>
            <person name="Lucas S."/>
            <person name="Lapidus A."/>
            <person name="Jin M."/>
            <person name="Gunawan C."/>
            <person name="Balan V."/>
            <person name="Dale B.E."/>
            <person name="Jeffries T.W."/>
            <person name="Zinkel R."/>
            <person name="Barry K.W."/>
            <person name="Grigoriev I.V."/>
            <person name="Gasch A.P."/>
        </authorList>
    </citation>
    <scope>NUCLEOTIDE SEQUENCE [LARGE SCALE GENOMIC DNA]</scope>
    <source>
        <strain evidence="4">ATCC 10573</strain>
        <strain evidence="5">ATCC 10573 / BCRC 21748 / CBS 615 / JCM 9827 / NBRC 10315 / NRRL Y-1498 / VKM Y-70</strain>
    </source>
</reference>